<feature type="non-terminal residue" evidence="7">
    <location>
        <position position="104"/>
    </location>
</feature>
<accession>A0A9P5RU37</accession>
<reference evidence="7" key="1">
    <citation type="journal article" date="2020" name="Fungal Divers.">
        <title>Resolving the Mortierellaceae phylogeny through synthesis of multi-gene phylogenetics and phylogenomics.</title>
        <authorList>
            <person name="Vandepol N."/>
            <person name="Liber J."/>
            <person name="Desiro A."/>
            <person name="Na H."/>
            <person name="Kennedy M."/>
            <person name="Barry K."/>
            <person name="Grigoriev I.V."/>
            <person name="Miller A.N."/>
            <person name="O'Donnell K."/>
            <person name="Stajich J.E."/>
            <person name="Bonito G."/>
        </authorList>
    </citation>
    <scope>NUCLEOTIDE SEQUENCE</scope>
    <source>
        <strain evidence="7">NRRL 6426</strain>
    </source>
</reference>
<feature type="chain" id="PRO_5040112043" evidence="6">
    <location>
        <begin position="29"/>
        <end position="104"/>
    </location>
</feature>
<dbReference type="AlphaFoldDB" id="A0A9P5RU37"/>
<dbReference type="OrthoDB" id="29460at2759"/>
<evidence type="ECO:0000256" key="2">
    <source>
        <dbReference type="ARBA" id="ARBA00022692"/>
    </source>
</evidence>
<keyword evidence="5" id="KW-0472">Membrane</keyword>
<dbReference type="Gene3D" id="2.70.130.10">
    <property type="entry name" value="Mannose-6-phosphate receptor binding domain"/>
    <property type="match status" value="1"/>
</dbReference>
<evidence type="ECO:0000313" key="8">
    <source>
        <dbReference type="Proteomes" id="UP000748756"/>
    </source>
</evidence>
<evidence type="ECO:0000256" key="6">
    <source>
        <dbReference type="SAM" id="SignalP"/>
    </source>
</evidence>
<sequence length="104" mass="11101">MITPRPRTAIVATVAIISALLSSSSVSAQDTPVPYDCAKISVAGNSYDISALKKTYLVKGEATPVYPNKQQVNYFVNPCQAIVVPDGEAKQHCVSGAWVCQETK</sequence>
<keyword evidence="3 6" id="KW-0732">Signal</keyword>
<gene>
    <name evidence="7" type="ORF">BG015_010449</name>
</gene>
<comment type="caution">
    <text evidence="7">The sequence shown here is derived from an EMBL/GenBank/DDBJ whole genome shotgun (WGS) entry which is preliminary data.</text>
</comment>
<evidence type="ECO:0000256" key="1">
    <source>
        <dbReference type="ARBA" id="ARBA00004167"/>
    </source>
</evidence>
<keyword evidence="4" id="KW-1133">Transmembrane helix</keyword>
<dbReference type="Proteomes" id="UP000748756">
    <property type="component" value="Unassembled WGS sequence"/>
</dbReference>
<evidence type="ECO:0000313" key="7">
    <source>
        <dbReference type="EMBL" id="KAF9147846.1"/>
    </source>
</evidence>
<name>A0A9P5RU37_9FUNG</name>
<proteinExistence type="predicted"/>
<evidence type="ECO:0000256" key="4">
    <source>
        <dbReference type="ARBA" id="ARBA00022989"/>
    </source>
</evidence>
<dbReference type="GO" id="GO:0016020">
    <property type="term" value="C:membrane"/>
    <property type="evidence" value="ECO:0007669"/>
    <property type="project" value="UniProtKB-SubCell"/>
</dbReference>
<dbReference type="InterPro" id="IPR009011">
    <property type="entry name" value="Man6P_isomerase_rcpt-bd_dom_sf"/>
</dbReference>
<protein>
    <submittedName>
        <fullName evidence="7">Uncharacterized protein</fullName>
    </submittedName>
</protein>
<organism evidence="7 8">
    <name type="scientific">Linnemannia schmuckeri</name>
    <dbReference type="NCBI Taxonomy" id="64567"/>
    <lineage>
        <taxon>Eukaryota</taxon>
        <taxon>Fungi</taxon>
        <taxon>Fungi incertae sedis</taxon>
        <taxon>Mucoromycota</taxon>
        <taxon>Mortierellomycotina</taxon>
        <taxon>Mortierellomycetes</taxon>
        <taxon>Mortierellales</taxon>
        <taxon>Mortierellaceae</taxon>
        <taxon>Linnemannia</taxon>
    </lineage>
</organism>
<dbReference type="Pfam" id="PF09451">
    <property type="entry name" value="ATG27"/>
    <property type="match status" value="1"/>
</dbReference>
<comment type="subcellular location">
    <subcellularLocation>
        <location evidence="1">Membrane</location>
        <topology evidence="1">Single-pass membrane protein</topology>
    </subcellularLocation>
</comment>
<keyword evidence="8" id="KW-1185">Reference proteome</keyword>
<feature type="signal peptide" evidence="6">
    <location>
        <begin position="1"/>
        <end position="28"/>
    </location>
</feature>
<evidence type="ECO:0000256" key="5">
    <source>
        <dbReference type="ARBA" id="ARBA00023136"/>
    </source>
</evidence>
<keyword evidence="2" id="KW-0812">Transmembrane</keyword>
<dbReference type="EMBL" id="JAAAUQ010000747">
    <property type="protein sequence ID" value="KAF9147846.1"/>
    <property type="molecule type" value="Genomic_DNA"/>
</dbReference>
<dbReference type="InterPro" id="IPR018939">
    <property type="entry name" value="Autophagy-rel_prot_27"/>
</dbReference>
<evidence type="ECO:0000256" key="3">
    <source>
        <dbReference type="ARBA" id="ARBA00022729"/>
    </source>
</evidence>